<dbReference type="OrthoDB" id="5584477at2759"/>
<feature type="domain" description="Fungal-type protein kinase" evidence="2">
    <location>
        <begin position="404"/>
        <end position="640"/>
    </location>
</feature>
<dbReference type="Proteomes" id="UP000077266">
    <property type="component" value="Unassembled WGS sequence"/>
</dbReference>
<evidence type="ECO:0000313" key="3">
    <source>
        <dbReference type="EMBL" id="KZV81743.1"/>
    </source>
</evidence>
<organism evidence="3 4">
    <name type="scientific">Exidia glandulosa HHB12029</name>
    <dbReference type="NCBI Taxonomy" id="1314781"/>
    <lineage>
        <taxon>Eukaryota</taxon>
        <taxon>Fungi</taxon>
        <taxon>Dikarya</taxon>
        <taxon>Basidiomycota</taxon>
        <taxon>Agaricomycotina</taxon>
        <taxon>Agaricomycetes</taxon>
        <taxon>Auriculariales</taxon>
        <taxon>Exidiaceae</taxon>
        <taxon>Exidia</taxon>
    </lineage>
</organism>
<dbReference type="InParanoid" id="A0A165C3G4"/>
<evidence type="ECO:0000313" key="4">
    <source>
        <dbReference type="Proteomes" id="UP000077266"/>
    </source>
</evidence>
<feature type="region of interest" description="Disordered" evidence="1">
    <location>
        <begin position="760"/>
        <end position="782"/>
    </location>
</feature>
<sequence length="782" mass="87293">MADAQIGSTPQRHSSASVDPDRSQSALKELLQLELKDLVFESADVPELFFVRSRALDRCIPSWSSEKLQELIEALIQQKVKEESYYGPLVALLNAITASRQIPSQTAPTRVLFRVYDKQMRDRLDGLGKLKPDVLGTDKEYPTNASVLWRDVWIAVEVKELTSDGLRQAMTYARSMLEAGNKWFAMVLFFRPLSASLRFCFVTRHGVFMTPAWDVQKKMDFEAAASTLLHACYATTATSADPYRRFGASGGLEFNIPSLGRLPRVRELFHRIHIVGRATHVYLASSVTLGPTSSPNNKALDDETVLVQKLEAPVPGRQIETPAAPYGQSTRTLRSSTKAANQAAQQAAQQAALQQAQQTAQQSSPATQQSAVSSASAALLPTLSSNALAEWRALCHTPQDYFRRVAEKYVIKEAWVLYDRLQVEVDVLSAVDGAYACPQLAGYTTVPHPAMGKLAFFGSAVSSSSKKWRCRDWSDVYSSPETGPYFAPRVHRLIYYTTHGIQLESIAEDGFAFAHAVKDGLIALYILFWHKYLHRDVSTGNILALSSPTYHAETEIKAMDWYKSDARFAKYMTLLKKQCAFVSDFDQAVKWDEDRKHVSARSGTLACLSTKRLYAWSTGASAVDTLIDDLEAIIWTFLFVLLKYHSERNGLSELEAEHFEALKGDNLYHMLGTKHLILNLDDDAADDHDALKPTWPLWLRLFAAARIARSKLKEVVNLAQGVAYSEMTPALKQRYEGTCVDAVFLYLDAVKDAIEDQAFNRQPQPQPVDTVQDDKDVFGSTS</sequence>
<keyword evidence="4" id="KW-1185">Reference proteome</keyword>
<feature type="compositionally biased region" description="Low complexity" evidence="1">
    <location>
        <begin position="335"/>
        <end position="345"/>
    </location>
</feature>
<dbReference type="EMBL" id="KV426371">
    <property type="protein sequence ID" value="KZV81743.1"/>
    <property type="molecule type" value="Genomic_DNA"/>
</dbReference>
<evidence type="ECO:0000256" key="1">
    <source>
        <dbReference type="SAM" id="MobiDB-lite"/>
    </source>
</evidence>
<gene>
    <name evidence="3" type="ORF">EXIGLDRAFT_844354</name>
</gene>
<accession>A0A165C3G4</accession>
<feature type="region of interest" description="Disordered" evidence="1">
    <location>
        <begin position="1"/>
        <end position="21"/>
    </location>
</feature>
<protein>
    <recommendedName>
        <fullName evidence="2">Fungal-type protein kinase domain-containing protein</fullName>
    </recommendedName>
</protein>
<dbReference type="InterPro" id="IPR040976">
    <property type="entry name" value="Pkinase_fungal"/>
</dbReference>
<feature type="compositionally biased region" description="Basic and acidic residues" evidence="1">
    <location>
        <begin position="772"/>
        <end position="782"/>
    </location>
</feature>
<feature type="compositionally biased region" description="Polar residues" evidence="1">
    <location>
        <begin position="1"/>
        <end position="17"/>
    </location>
</feature>
<evidence type="ECO:0000259" key="2">
    <source>
        <dbReference type="Pfam" id="PF17667"/>
    </source>
</evidence>
<feature type="region of interest" description="Disordered" evidence="1">
    <location>
        <begin position="311"/>
        <end position="345"/>
    </location>
</feature>
<proteinExistence type="predicted"/>
<name>A0A165C3G4_EXIGL</name>
<reference evidence="3 4" key="1">
    <citation type="journal article" date="2016" name="Mol. Biol. Evol.">
        <title>Comparative Genomics of Early-Diverging Mushroom-Forming Fungi Provides Insights into the Origins of Lignocellulose Decay Capabilities.</title>
        <authorList>
            <person name="Nagy L.G."/>
            <person name="Riley R."/>
            <person name="Tritt A."/>
            <person name="Adam C."/>
            <person name="Daum C."/>
            <person name="Floudas D."/>
            <person name="Sun H."/>
            <person name="Yadav J.S."/>
            <person name="Pangilinan J."/>
            <person name="Larsson K.H."/>
            <person name="Matsuura K."/>
            <person name="Barry K."/>
            <person name="Labutti K."/>
            <person name="Kuo R."/>
            <person name="Ohm R.A."/>
            <person name="Bhattacharya S.S."/>
            <person name="Shirouzu T."/>
            <person name="Yoshinaga Y."/>
            <person name="Martin F.M."/>
            <person name="Grigoriev I.V."/>
            <person name="Hibbett D.S."/>
        </authorList>
    </citation>
    <scope>NUCLEOTIDE SEQUENCE [LARGE SCALE GENOMIC DNA]</scope>
    <source>
        <strain evidence="3 4">HHB12029</strain>
    </source>
</reference>
<dbReference type="AlphaFoldDB" id="A0A165C3G4"/>
<dbReference type="Pfam" id="PF17667">
    <property type="entry name" value="Pkinase_fungal"/>
    <property type="match status" value="1"/>
</dbReference>